<sequence>METREGVKPHIQVLLHGMVPLQEDTLTVGEMAVATGMIAIRRYFEKFNHHRYIPITIFSAACRQLRIVQVWHDKDKPLAINVRRSRIVDFAEGWEANRKDWIDILCWLVGKPVGEMAKSHEEEATSNQQDIEQASSSHSDSSDPGASHSDSNHSDSDDSENSIRDHTEKTPCTNQDKTPEETLSPPSSTT</sequence>
<proteinExistence type="predicted"/>
<dbReference type="Proteomes" id="UP001197093">
    <property type="component" value="Unassembled WGS sequence"/>
</dbReference>
<reference evidence="2" key="1">
    <citation type="submission" date="2023-02" db="EMBL/GenBank/DDBJ databases">
        <authorList>
            <person name="Palmer J.M."/>
        </authorList>
    </citation>
    <scope>NUCLEOTIDE SEQUENCE</scope>
    <source>
        <strain evidence="2">FW57</strain>
    </source>
</reference>
<feature type="compositionally biased region" description="Low complexity" evidence="1">
    <location>
        <begin position="134"/>
        <end position="149"/>
    </location>
</feature>
<comment type="caution">
    <text evidence="2">The sequence shown here is derived from an EMBL/GenBank/DDBJ whole genome shotgun (WGS) entry which is preliminary data.</text>
</comment>
<dbReference type="EMBL" id="JAHCVI010000001">
    <property type="protein sequence ID" value="KAG7291140.1"/>
    <property type="molecule type" value="Genomic_DNA"/>
</dbReference>
<evidence type="ECO:0000313" key="2">
    <source>
        <dbReference type="EMBL" id="KAG7291140.1"/>
    </source>
</evidence>
<evidence type="ECO:0000256" key="1">
    <source>
        <dbReference type="SAM" id="MobiDB-lite"/>
    </source>
</evidence>
<organism evidence="2 3">
    <name type="scientific">Staphylotrichum longicolle</name>
    <dbReference type="NCBI Taxonomy" id="669026"/>
    <lineage>
        <taxon>Eukaryota</taxon>
        <taxon>Fungi</taxon>
        <taxon>Dikarya</taxon>
        <taxon>Ascomycota</taxon>
        <taxon>Pezizomycotina</taxon>
        <taxon>Sordariomycetes</taxon>
        <taxon>Sordariomycetidae</taxon>
        <taxon>Sordariales</taxon>
        <taxon>Chaetomiaceae</taxon>
        <taxon>Staphylotrichum</taxon>
    </lineage>
</organism>
<feature type="compositionally biased region" description="Basic and acidic residues" evidence="1">
    <location>
        <begin position="150"/>
        <end position="169"/>
    </location>
</feature>
<keyword evidence="3" id="KW-1185">Reference proteome</keyword>
<evidence type="ECO:0000313" key="3">
    <source>
        <dbReference type="Proteomes" id="UP001197093"/>
    </source>
</evidence>
<accession>A0AAD4F1S8</accession>
<feature type="region of interest" description="Disordered" evidence="1">
    <location>
        <begin position="118"/>
        <end position="190"/>
    </location>
</feature>
<gene>
    <name evidence="2" type="ORF">NEMBOFW57_001151</name>
</gene>
<dbReference type="AlphaFoldDB" id="A0AAD4F1S8"/>
<protein>
    <submittedName>
        <fullName evidence="2">Uncharacterized protein</fullName>
    </submittedName>
</protein>
<name>A0AAD4F1S8_9PEZI</name>